<evidence type="ECO:0000313" key="4">
    <source>
        <dbReference type="EMBL" id="MFD1813240.1"/>
    </source>
</evidence>
<accession>A0ABW4P752</accession>
<keyword evidence="1 2" id="KW-0238">DNA-binding</keyword>
<dbReference type="InterPro" id="IPR050109">
    <property type="entry name" value="HTH-type_TetR-like_transc_reg"/>
</dbReference>
<proteinExistence type="predicted"/>
<evidence type="ECO:0000313" key="5">
    <source>
        <dbReference type="Proteomes" id="UP001597286"/>
    </source>
</evidence>
<comment type="caution">
    <text evidence="4">The sequence shown here is derived from an EMBL/GenBank/DDBJ whole genome shotgun (WGS) entry which is preliminary data.</text>
</comment>
<dbReference type="PANTHER" id="PTHR30055:SF209">
    <property type="entry name" value="POSSIBLE TRANSCRIPTIONAL REGULATORY PROTEIN (PROBABLY TETR-FAMILY)"/>
    <property type="match status" value="1"/>
</dbReference>
<organism evidence="4 5">
    <name type="scientific">Rhodococcus gannanensis</name>
    <dbReference type="NCBI Taxonomy" id="1960308"/>
    <lineage>
        <taxon>Bacteria</taxon>
        <taxon>Bacillati</taxon>
        <taxon>Actinomycetota</taxon>
        <taxon>Actinomycetes</taxon>
        <taxon>Mycobacteriales</taxon>
        <taxon>Nocardiaceae</taxon>
        <taxon>Rhodococcus</taxon>
    </lineage>
</organism>
<name>A0ABW4P752_9NOCA</name>
<dbReference type="EMBL" id="JBHUFB010000010">
    <property type="protein sequence ID" value="MFD1813240.1"/>
    <property type="molecule type" value="Genomic_DNA"/>
</dbReference>
<dbReference type="RefSeq" id="WP_378485721.1">
    <property type="nucleotide sequence ID" value="NZ_JBHUFB010000010.1"/>
</dbReference>
<reference evidence="5" key="1">
    <citation type="journal article" date="2019" name="Int. J. Syst. Evol. Microbiol.">
        <title>The Global Catalogue of Microorganisms (GCM) 10K type strain sequencing project: providing services to taxonomists for standard genome sequencing and annotation.</title>
        <authorList>
            <consortium name="The Broad Institute Genomics Platform"/>
            <consortium name="The Broad Institute Genome Sequencing Center for Infectious Disease"/>
            <person name="Wu L."/>
            <person name="Ma J."/>
        </authorList>
    </citation>
    <scope>NUCLEOTIDE SEQUENCE [LARGE SCALE GENOMIC DNA]</scope>
    <source>
        <strain evidence="5">DT72</strain>
    </source>
</reference>
<dbReference type="InterPro" id="IPR001647">
    <property type="entry name" value="HTH_TetR"/>
</dbReference>
<sequence>MTERRSVKPNKRGARSRELVLDTAERLMAEYGYEGVSVAQIVAEASIPLSSIYHYFGSKDGVLLGVMERGARRFFATMPVMTDLPNMTDLPDGQEARLRFLLGALTTELDRQPDFLRLLTVMTVQPPVASAEQALEVVQRVRATALQLLCRAAAVSFGVDENGPVALTLSRFALSTIDGTILARKSEGIAAEEILANLPTAMTAVHAALTA</sequence>
<feature type="DNA-binding region" description="H-T-H motif" evidence="2">
    <location>
        <begin position="37"/>
        <end position="56"/>
    </location>
</feature>
<evidence type="ECO:0000259" key="3">
    <source>
        <dbReference type="PROSITE" id="PS50977"/>
    </source>
</evidence>
<feature type="domain" description="HTH tetR-type" evidence="3">
    <location>
        <begin position="14"/>
        <end position="74"/>
    </location>
</feature>
<dbReference type="PRINTS" id="PR00455">
    <property type="entry name" value="HTHTETR"/>
</dbReference>
<dbReference type="Proteomes" id="UP001597286">
    <property type="component" value="Unassembled WGS sequence"/>
</dbReference>
<dbReference type="Pfam" id="PF00440">
    <property type="entry name" value="TetR_N"/>
    <property type="match status" value="1"/>
</dbReference>
<dbReference type="SUPFAM" id="SSF46689">
    <property type="entry name" value="Homeodomain-like"/>
    <property type="match status" value="1"/>
</dbReference>
<dbReference type="PROSITE" id="PS50977">
    <property type="entry name" value="HTH_TETR_2"/>
    <property type="match status" value="1"/>
</dbReference>
<evidence type="ECO:0000256" key="2">
    <source>
        <dbReference type="PROSITE-ProRule" id="PRU00335"/>
    </source>
</evidence>
<dbReference type="PANTHER" id="PTHR30055">
    <property type="entry name" value="HTH-TYPE TRANSCRIPTIONAL REGULATOR RUTR"/>
    <property type="match status" value="1"/>
</dbReference>
<protein>
    <submittedName>
        <fullName evidence="4">TetR/AcrR family transcriptional regulator</fullName>
    </submittedName>
</protein>
<dbReference type="Gene3D" id="1.10.357.10">
    <property type="entry name" value="Tetracycline Repressor, domain 2"/>
    <property type="match status" value="1"/>
</dbReference>
<evidence type="ECO:0000256" key="1">
    <source>
        <dbReference type="ARBA" id="ARBA00023125"/>
    </source>
</evidence>
<gene>
    <name evidence="4" type="ORF">ACFSJG_13530</name>
</gene>
<keyword evidence="5" id="KW-1185">Reference proteome</keyword>
<dbReference type="InterPro" id="IPR009057">
    <property type="entry name" value="Homeodomain-like_sf"/>
</dbReference>